<sequence>MPSKYGVIAYKYLISATVLVVRFDPAEAIRFIKNKNPIALTGNQKMVYH</sequence>
<dbReference type="Proteomes" id="UP000198711">
    <property type="component" value="Unassembled WGS sequence"/>
</dbReference>
<reference evidence="1 2" key="1">
    <citation type="submission" date="2016-10" db="EMBL/GenBank/DDBJ databases">
        <authorList>
            <person name="Varghese N."/>
            <person name="Submissions S."/>
        </authorList>
    </citation>
    <scope>NUCLEOTIDE SEQUENCE [LARGE SCALE GENOMIC DNA]</scope>
    <source>
        <strain evidence="1 2">DSM 25353</strain>
    </source>
</reference>
<accession>A0A8X8LED7</accession>
<gene>
    <name evidence="1" type="ORF">SAMN05444410_11125</name>
</gene>
<proteinExistence type="predicted"/>
<evidence type="ECO:0000313" key="2">
    <source>
        <dbReference type="Proteomes" id="UP000198711"/>
    </source>
</evidence>
<keyword evidence="2" id="KW-1185">Reference proteome</keyword>
<comment type="caution">
    <text evidence="1">The sequence shown here is derived from an EMBL/GenBank/DDBJ whole genome shotgun (WGS) entry which is preliminary data.</text>
</comment>
<organism evidence="1 2">
    <name type="scientific">Hydrobacter penzbergensis</name>
    <dbReference type="NCBI Taxonomy" id="1235997"/>
    <lineage>
        <taxon>Bacteria</taxon>
        <taxon>Pseudomonadati</taxon>
        <taxon>Bacteroidota</taxon>
        <taxon>Chitinophagia</taxon>
        <taxon>Chitinophagales</taxon>
        <taxon>Chitinophagaceae</taxon>
        <taxon>Hydrobacter</taxon>
    </lineage>
</organism>
<name>A0A8X8LED7_9BACT</name>
<evidence type="ECO:0000313" key="1">
    <source>
        <dbReference type="EMBL" id="SDX21738.1"/>
    </source>
</evidence>
<dbReference type="AlphaFoldDB" id="A0A8X8LED7"/>
<dbReference type="EMBL" id="FNNO01000011">
    <property type="protein sequence ID" value="SDX21738.1"/>
    <property type="molecule type" value="Genomic_DNA"/>
</dbReference>
<protein>
    <submittedName>
        <fullName evidence="1">Uncharacterized protein</fullName>
    </submittedName>
</protein>